<name>A0AAV1JR41_9NEOP</name>
<sequence>MRAEGESGVVRTVTYPRAASEPFYPPLCPILSALFAGHGALSLCFSFERCIFVCDRLTTTVTNISELTVRNAAASGASRSRARRQPSTSPPVHCGLRAFRFGFTVRGRRCEPSARSASMIGTSGTARPHFRTRREVGSVRRVASEGQSQFARKLVLSVADPLPMVECDFHRKACVKRRPQAPRMSDERASIRIDSSQDLSTNAFHDKSPIR</sequence>
<gene>
    <name evidence="2" type="ORF">LNINA_LOCUS10069</name>
</gene>
<dbReference type="EMBL" id="CAVLEF010000100">
    <property type="protein sequence ID" value="CAK1550877.1"/>
    <property type="molecule type" value="Genomic_DNA"/>
</dbReference>
<proteinExistence type="predicted"/>
<protein>
    <submittedName>
        <fullName evidence="2">Uncharacterized protein</fullName>
    </submittedName>
</protein>
<evidence type="ECO:0000313" key="3">
    <source>
        <dbReference type="Proteomes" id="UP001497472"/>
    </source>
</evidence>
<dbReference type="AlphaFoldDB" id="A0AAV1JR41"/>
<comment type="caution">
    <text evidence="2">The sequence shown here is derived from an EMBL/GenBank/DDBJ whole genome shotgun (WGS) entry which is preliminary data.</text>
</comment>
<feature type="region of interest" description="Disordered" evidence="1">
    <location>
        <begin position="177"/>
        <end position="211"/>
    </location>
</feature>
<reference evidence="2 3" key="1">
    <citation type="submission" date="2023-11" db="EMBL/GenBank/DDBJ databases">
        <authorList>
            <person name="Okamura Y."/>
        </authorList>
    </citation>
    <scope>NUCLEOTIDE SEQUENCE [LARGE SCALE GENOMIC DNA]</scope>
</reference>
<dbReference type="Proteomes" id="UP001497472">
    <property type="component" value="Unassembled WGS sequence"/>
</dbReference>
<keyword evidence="3" id="KW-1185">Reference proteome</keyword>
<feature type="compositionally biased region" description="Polar residues" evidence="1">
    <location>
        <begin position="193"/>
        <end position="203"/>
    </location>
</feature>
<evidence type="ECO:0000313" key="2">
    <source>
        <dbReference type="EMBL" id="CAK1550877.1"/>
    </source>
</evidence>
<accession>A0AAV1JR41</accession>
<organism evidence="2 3">
    <name type="scientific">Leptosia nina</name>
    <dbReference type="NCBI Taxonomy" id="320188"/>
    <lineage>
        <taxon>Eukaryota</taxon>
        <taxon>Metazoa</taxon>
        <taxon>Ecdysozoa</taxon>
        <taxon>Arthropoda</taxon>
        <taxon>Hexapoda</taxon>
        <taxon>Insecta</taxon>
        <taxon>Pterygota</taxon>
        <taxon>Neoptera</taxon>
        <taxon>Endopterygota</taxon>
        <taxon>Lepidoptera</taxon>
        <taxon>Glossata</taxon>
        <taxon>Ditrysia</taxon>
        <taxon>Papilionoidea</taxon>
        <taxon>Pieridae</taxon>
        <taxon>Pierinae</taxon>
        <taxon>Leptosia</taxon>
    </lineage>
</organism>
<evidence type="ECO:0000256" key="1">
    <source>
        <dbReference type="SAM" id="MobiDB-lite"/>
    </source>
</evidence>